<proteinExistence type="predicted"/>
<dbReference type="EMBL" id="X00191">
    <property type="protein sequence ID" value="CAA25009.1"/>
    <property type="molecule type" value="Genomic_DNA"/>
</dbReference>
<protein>
    <submittedName>
        <fullName evidence="1">Yeast URA3 gene 5'-region for oritidine-5'-phosphate decarboxylase (OMPdecarboxylase)</fullName>
    </submittedName>
</protein>
<dbReference type="AlphaFoldDB" id="E9PA10"/>
<evidence type="ECO:0000313" key="1">
    <source>
        <dbReference type="EMBL" id="CAA25009.1"/>
    </source>
</evidence>
<accession>E9PA10</accession>
<reference evidence="1" key="1">
    <citation type="journal article" date="1983" name="J. Mol. Biol.">
        <title>Structure and function of the yeast URA3 gene. Differentially regulated expression of hybrid beta-galactosidase from overlapping coding sequences in yeast.</title>
        <authorList>
            <person name="Rose M."/>
            <person name="Botstein D."/>
        </authorList>
    </citation>
    <scope>NUCLEOTIDE SEQUENCE</scope>
</reference>
<name>E9PA10_YEASX</name>
<organism evidence="1">
    <name type="scientific">Saccharomyces cerevisiae</name>
    <name type="common">Baker's yeast</name>
    <dbReference type="NCBI Taxonomy" id="4932"/>
    <lineage>
        <taxon>Eukaryota</taxon>
        <taxon>Fungi</taxon>
        <taxon>Dikarya</taxon>
        <taxon>Ascomycota</taxon>
        <taxon>Saccharomycotina</taxon>
        <taxon>Saccharomycetes</taxon>
        <taxon>Saccharomycetales</taxon>
        <taxon>Saccharomycetaceae</taxon>
        <taxon>Saccharomyces</taxon>
    </lineage>
</organism>
<sequence>MKLPSILNPTAQNKNLQETKINHVESYI</sequence>